<dbReference type="PROSITE" id="PS51747">
    <property type="entry name" value="CYT_DCMP_DEAMINASES_2"/>
    <property type="match status" value="1"/>
</dbReference>
<evidence type="ECO:0000256" key="1">
    <source>
        <dbReference type="ARBA" id="ARBA00001947"/>
    </source>
</evidence>
<dbReference type="GO" id="GO:0004132">
    <property type="term" value="F:dCMP deaminase activity"/>
    <property type="evidence" value="ECO:0007669"/>
    <property type="project" value="InterPro"/>
</dbReference>
<dbReference type="SUPFAM" id="SSF53927">
    <property type="entry name" value="Cytidine deaminase-like"/>
    <property type="match status" value="1"/>
</dbReference>
<dbReference type="InterPro" id="IPR016473">
    <property type="entry name" value="dCMP_deaminase"/>
</dbReference>
<dbReference type="PANTHER" id="PTHR11086:SF18">
    <property type="entry name" value="DEOXYCYTIDYLATE DEAMINASE"/>
    <property type="match status" value="1"/>
</dbReference>
<comment type="caution">
    <text evidence="9">The sequence shown here is derived from an EMBL/GenBank/DDBJ whole genome shotgun (WGS) entry which is preliminary data.</text>
</comment>
<dbReference type="CDD" id="cd01286">
    <property type="entry name" value="deoxycytidylate_deaminase"/>
    <property type="match status" value="1"/>
</dbReference>
<dbReference type="GO" id="GO:0005737">
    <property type="term" value="C:cytoplasm"/>
    <property type="evidence" value="ECO:0007669"/>
    <property type="project" value="TreeGrafter"/>
</dbReference>
<dbReference type="Gene3D" id="3.40.140.10">
    <property type="entry name" value="Cytidine Deaminase, domain 2"/>
    <property type="match status" value="1"/>
</dbReference>
<evidence type="ECO:0000256" key="5">
    <source>
        <dbReference type="ARBA" id="ARBA00022833"/>
    </source>
</evidence>
<comment type="cofactor">
    <cofactor evidence="1 7">
        <name>Zn(2+)</name>
        <dbReference type="ChEBI" id="CHEBI:29105"/>
    </cofactor>
</comment>
<dbReference type="PROSITE" id="PS00903">
    <property type="entry name" value="CYT_DCMP_DEAMINASES_1"/>
    <property type="match status" value="1"/>
</dbReference>
<evidence type="ECO:0000256" key="3">
    <source>
        <dbReference type="ARBA" id="ARBA00022723"/>
    </source>
</evidence>
<dbReference type="InterPro" id="IPR015517">
    <property type="entry name" value="dCMP_deaminase-rel"/>
</dbReference>
<dbReference type="GO" id="GO:0008270">
    <property type="term" value="F:zinc ion binding"/>
    <property type="evidence" value="ECO:0007669"/>
    <property type="project" value="InterPro"/>
</dbReference>
<dbReference type="InterPro" id="IPR035105">
    <property type="entry name" value="Deoxycytidylate_deaminase_dom"/>
</dbReference>
<evidence type="ECO:0000256" key="4">
    <source>
        <dbReference type="ARBA" id="ARBA00022801"/>
    </source>
</evidence>
<organism evidence="9 10">
    <name type="scientific">Candidatus Berkelbacteria bacterium CG10_big_fil_rev_8_21_14_0_10_43_14</name>
    <dbReference type="NCBI Taxonomy" id="1974515"/>
    <lineage>
        <taxon>Bacteria</taxon>
        <taxon>Candidatus Berkelbacteria</taxon>
    </lineage>
</organism>
<dbReference type="PANTHER" id="PTHR11086">
    <property type="entry name" value="DEOXYCYTIDYLATE DEAMINASE-RELATED"/>
    <property type="match status" value="1"/>
</dbReference>
<evidence type="ECO:0000313" key="9">
    <source>
        <dbReference type="EMBL" id="PIS06958.1"/>
    </source>
</evidence>
<dbReference type="PIRSF" id="PIRSF006019">
    <property type="entry name" value="dCMP_deaminase"/>
    <property type="match status" value="1"/>
</dbReference>
<evidence type="ECO:0000256" key="6">
    <source>
        <dbReference type="PIRSR" id="PIRSR006019-1"/>
    </source>
</evidence>
<evidence type="ECO:0000256" key="7">
    <source>
        <dbReference type="PIRSR" id="PIRSR006019-2"/>
    </source>
</evidence>
<keyword evidence="4" id="KW-0378">Hydrolase</keyword>
<dbReference type="InterPro" id="IPR016193">
    <property type="entry name" value="Cytidine_deaminase-like"/>
</dbReference>
<evidence type="ECO:0000313" key="10">
    <source>
        <dbReference type="Proteomes" id="UP000231162"/>
    </source>
</evidence>
<dbReference type="InterPro" id="IPR016192">
    <property type="entry name" value="APOBEC/CMP_deaminase_Zn-bd"/>
</dbReference>
<protein>
    <submittedName>
        <fullName evidence="9">Cytidine deaminase</fullName>
    </submittedName>
</protein>
<dbReference type="EMBL" id="PEZX01000027">
    <property type="protein sequence ID" value="PIS06958.1"/>
    <property type="molecule type" value="Genomic_DNA"/>
</dbReference>
<feature type="domain" description="CMP/dCMP-type deaminase" evidence="8">
    <location>
        <begin position="6"/>
        <end position="146"/>
    </location>
</feature>
<keyword evidence="5 7" id="KW-0862">Zinc</keyword>
<comment type="similarity">
    <text evidence="2">Belongs to the cytidine and deoxycytidylate deaminase family.</text>
</comment>
<accession>A0A2M6R8N3</accession>
<name>A0A2M6R8N3_9BACT</name>
<evidence type="ECO:0000259" key="8">
    <source>
        <dbReference type="PROSITE" id="PS51747"/>
    </source>
</evidence>
<proteinExistence type="inferred from homology"/>
<gene>
    <name evidence="9" type="ORF">COT79_01885</name>
</gene>
<dbReference type="InterPro" id="IPR002125">
    <property type="entry name" value="CMP_dCMP_dom"/>
</dbReference>
<feature type="binding site" evidence="7">
    <location>
        <position position="112"/>
    </location>
    <ligand>
        <name>Zn(2+)</name>
        <dbReference type="ChEBI" id="CHEBI:29105"/>
        <note>catalytic</note>
    </ligand>
</feature>
<reference evidence="10" key="1">
    <citation type="submission" date="2017-09" db="EMBL/GenBank/DDBJ databases">
        <title>Depth-based differentiation of microbial function through sediment-hosted aquifers and enrichment of novel symbionts in the deep terrestrial subsurface.</title>
        <authorList>
            <person name="Probst A.J."/>
            <person name="Ladd B."/>
            <person name="Jarett J.K."/>
            <person name="Geller-Mcgrath D.E."/>
            <person name="Sieber C.M.K."/>
            <person name="Emerson J.B."/>
            <person name="Anantharaman K."/>
            <person name="Thomas B.C."/>
            <person name="Malmstrom R."/>
            <person name="Stieglmeier M."/>
            <person name="Klingl A."/>
            <person name="Woyke T."/>
            <person name="Ryan C.M."/>
            <person name="Banfield J.F."/>
        </authorList>
    </citation>
    <scope>NUCLEOTIDE SEQUENCE [LARGE SCALE GENOMIC DNA]</scope>
</reference>
<feature type="binding site" evidence="7">
    <location>
        <position position="109"/>
    </location>
    <ligand>
        <name>Zn(2+)</name>
        <dbReference type="ChEBI" id="CHEBI:29105"/>
        <note>catalytic</note>
    </ligand>
</feature>
<feature type="active site" description="Proton donor" evidence="6">
    <location>
        <position position="83"/>
    </location>
</feature>
<dbReference type="Pfam" id="PF00383">
    <property type="entry name" value="dCMP_cyt_deam_1"/>
    <property type="match status" value="1"/>
</dbReference>
<dbReference type="AlphaFoldDB" id="A0A2M6R8N3"/>
<feature type="binding site" evidence="7">
    <location>
        <position position="81"/>
    </location>
    <ligand>
        <name>Zn(2+)</name>
        <dbReference type="ChEBI" id="CHEBI:29105"/>
        <note>catalytic</note>
    </ligand>
</feature>
<evidence type="ECO:0000256" key="2">
    <source>
        <dbReference type="ARBA" id="ARBA00006576"/>
    </source>
</evidence>
<dbReference type="Proteomes" id="UP000231162">
    <property type="component" value="Unassembled WGS sequence"/>
</dbReference>
<keyword evidence="3 7" id="KW-0479">Metal-binding</keyword>
<sequence length="150" mass="16522">MDKRKDWDHYFMDIAQVVAERANCSRRQIGSVIVCDKRIISTGYNGTPKGIQNCFDGGCKRCEQTTDKTSGTNLDYCICSHAEENAIVQAAKNGVSTENCTIYTTHLPCTGCAKMIINSGIVRCVARLDYPSDLTTNMLKEAGIILDKIS</sequence>
<dbReference type="GO" id="GO:0006220">
    <property type="term" value="P:pyrimidine nucleotide metabolic process"/>
    <property type="evidence" value="ECO:0007669"/>
    <property type="project" value="InterPro"/>
</dbReference>